<organism evidence="1">
    <name type="scientific">Siphoviridae sp. ctamP19</name>
    <dbReference type="NCBI Taxonomy" id="2827896"/>
    <lineage>
        <taxon>Viruses</taxon>
        <taxon>Duplodnaviria</taxon>
        <taxon>Heunggongvirae</taxon>
        <taxon>Uroviricota</taxon>
        <taxon>Caudoviricetes</taxon>
    </lineage>
</organism>
<accession>A0A8S5TND8</accession>
<proteinExistence type="predicted"/>
<evidence type="ECO:0000313" key="1">
    <source>
        <dbReference type="EMBL" id="DAF64646.1"/>
    </source>
</evidence>
<dbReference type="EMBL" id="BK032864">
    <property type="protein sequence ID" value="DAF64646.1"/>
    <property type="molecule type" value="Genomic_DNA"/>
</dbReference>
<name>A0A8S5TND8_9CAUD</name>
<reference evidence="1" key="1">
    <citation type="journal article" date="2021" name="Proc. Natl. Acad. Sci. U.S.A.">
        <title>A Catalog of Tens of Thousands of Viruses from Human Metagenomes Reveals Hidden Associations with Chronic Diseases.</title>
        <authorList>
            <person name="Tisza M.J."/>
            <person name="Buck C.B."/>
        </authorList>
    </citation>
    <scope>NUCLEOTIDE SEQUENCE</scope>
    <source>
        <strain evidence="1">CtamP19</strain>
    </source>
</reference>
<protein>
    <submittedName>
        <fullName evidence="1">Uncharacterized protein</fullName>
    </submittedName>
</protein>
<sequence length="44" mass="5150">MNCSQILLELERYDVFSHLKLDENGKLALAQALEQILKNYQLKD</sequence>